<dbReference type="STRING" id="1499966.U14_03193"/>
<organism evidence="2">
    <name type="scientific">Candidatus Moduliflexus flocculans</name>
    <dbReference type="NCBI Taxonomy" id="1499966"/>
    <lineage>
        <taxon>Bacteria</taxon>
        <taxon>Candidatus Moduliflexota</taxon>
        <taxon>Candidatus Moduliflexia</taxon>
        <taxon>Candidatus Moduliflexales</taxon>
        <taxon>Candidatus Moduliflexaceae</taxon>
    </lineage>
</organism>
<protein>
    <recommendedName>
        <fullName evidence="4">Bacterial membrane protein YfhO</fullName>
    </recommendedName>
</protein>
<dbReference type="Pfam" id="PF09586">
    <property type="entry name" value="YfhO"/>
    <property type="match status" value="1"/>
</dbReference>
<sequence length="796" mass="90905">MGKEKEFWLLLLLITCFFFRPLFGGETFYFRDLYLHTYPDKQFFVNSLRSAQVPLWNSFLLGGEPYINNISTSALYPLNLLFFIFPFIHAFNIFIVTHFLLAAIGAYFFARTLALTPLSSFLVGAIYTLCGAMLSSANLPGLIFDMPYLPLIWACWHLFLLRRTRRWFVLSVVFGVFQALAWTHEGNEITMLSLLGWTLCYPYPHKTSAIRKILLWLLVTVLIIGCCAIVLVPAIEIVKHSGRQYQLNAEEFARFSLHPKRLLELVFPNFFGSVNAIRPRDAYWGWNLVGQYPPIMLNIYFGWITLTLACLGAWLPTVSADEKFSAHVRRYCVMLALCFLLGSLGNFLPFFSTLYKAIPFLDFLFHSPEKLVIGAILPISLLAGYASERCCRIYAEKNEWHGRLLWISWGLTCVSAALFVSFRRFPQAQFWWLSEFFQRVTDETIARQGLASSFFHATVMMGLFSLLMLYRKYFPNRWQQLLLVGIIVIDLWGAGARINFYAPRDFFTDIPKAAKLVKHAIGDSRLFVADVPSNSSLKAPSNEMMWLSRWSLETLSGYSGYMYGIPVIFHDDANNLGQKYIVQLHQMLKQFAWSQRIPILSSGAVSLMITHENLTLPGIEKIAEIPNDSNLRFFLYRNTRAASRTTFVTQAQIVQSDDAALARLTQPDFDPRTAVILFDEDVAVKRFISPQQPMRPADIHIERRSVNSMTVNVSTTQPGYLVLSEPFYPGWEATVDGKPAPQLRANLAFTAIPIPAGEHIVTRQYVPRLFYDGAWVSLGFCILTVLITRKIHTLTP</sequence>
<feature type="transmembrane region" description="Helical" evidence="1">
    <location>
        <begin position="445"/>
        <end position="469"/>
    </location>
</feature>
<dbReference type="AlphaFoldDB" id="A0A081BNI1"/>
<evidence type="ECO:0008006" key="4">
    <source>
        <dbReference type="Google" id="ProtNLM"/>
    </source>
</evidence>
<feature type="transmembrane region" description="Helical" evidence="1">
    <location>
        <begin position="481"/>
        <end position="502"/>
    </location>
</feature>
<proteinExistence type="predicted"/>
<dbReference type="HOGENOM" id="CLU_008305_1_0_0"/>
<dbReference type="PANTHER" id="PTHR38454:SF1">
    <property type="entry name" value="INTEGRAL MEMBRANE PROTEIN"/>
    <property type="match status" value="1"/>
</dbReference>
<feature type="transmembrane region" description="Helical" evidence="1">
    <location>
        <begin position="371"/>
        <end position="391"/>
    </location>
</feature>
<keyword evidence="1" id="KW-0812">Transmembrane</keyword>
<feature type="transmembrane region" description="Helical" evidence="1">
    <location>
        <begin position="213"/>
        <end position="235"/>
    </location>
</feature>
<feature type="transmembrane region" description="Helical" evidence="1">
    <location>
        <begin position="141"/>
        <end position="160"/>
    </location>
</feature>
<feature type="transmembrane region" description="Helical" evidence="1">
    <location>
        <begin position="113"/>
        <end position="135"/>
    </location>
</feature>
<feature type="transmembrane region" description="Helical" evidence="1">
    <location>
        <begin position="403"/>
        <end position="425"/>
    </location>
</feature>
<feature type="transmembrane region" description="Helical" evidence="1">
    <location>
        <begin position="299"/>
        <end position="319"/>
    </location>
</feature>
<evidence type="ECO:0000256" key="1">
    <source>
        <dbReference type="SAM" id="Phobius"/>
    </source>
</evidence>
<dbReference type="Proteomes" id="UP000030700">
    <property type="component" value="Unassembled WGS sequence"/>
</dbReference>
<accession>A0A081BNI1</accession>
<reference evidence="2" key="1">
    <citation type="journal article" date="2015" name="PeerJ">
        <title>First genomic representation of candidate bacterial phylum KSB3 points to enhanced environmental sensing as a trigger of wastewater bulking.</title>
        <authorList>
            <person name="Sekiguchi Y."/>
            <person name="Ohashi A."/>
            <person name="Parks D.H."/>
            <person name="Yamauchi T."/>
            <person name="Tyson G.W."/>
            <person name="Hugenholtz P."/>
        </authorList>
    </citation>
    <scope>NUCLEOTIDE SEQUENCE [LARGE SCALE GENOMIC DNA]</scope>
</reference>
<dbReference type="InterPro" id="IPR018580">
    <property type="entry name" value="Uncharacterised_YfhO"/>
</dbReference>
<evidence type="ECO:0000313" key="3">
    <source>
        <dbReference type="Proteomes" id="UP000030700"/>
    </source>
</evidence>
<dbReference type="EMBL" id="DF820458">
    <property type="protein sequence ID" value="GAK51947.1"/>
    <property type="molecule type" value="Genomic_DNA"/>
</dbReference>
<keyword evidence="1" id="KW-0472">Membrane</keyword>
<name>A0A081BNI1_9BACT</name>
<gene>
    <name evidence="2" type="ORF">U14_03193</name>
</gene>
<dbReference type="PANTHER" id="PTHR38454">
    <property type="entry name" value="INTEGRAL MEMBRANE PROTEIN-RELATED"/>
    <property type="match status" value="1"/>
</dbReference>
<feature type="transmembrane region" description="Helical" evidence="1">
    <location>
        <begin position="80"/>
        <end position="101"/>
    </location>
</feature>
<feature type="transmembrane region" description="Helical" evidence="1">
    <location>
        <begin position="331"/>
        <end position="351"/>
    </location>
</feature>
<keyword evidence="1" id="KW-1133">Transmembrane helix</keyword>
<keyword evidence="3" id="KW-1185">Reference proteome</keyword>
<evidence type="ECO:0000313" key="2">
    <source>
        <dbReference type="EMBL" id="GAK51947.1"/>
    </source>
</evidence>